<dbReference type="PROSITE" id="PS00889">
    <property type="entry name" value="CNMP_BINDING_2"/>
    <property type="match status" value="1"/>
</dbReference>
<name>A0A0S3QUJ5_THET7</name>
<proteinExistence type="predicted"/>
<reference evidence="3" key="1">
    <citation type="journal article" date="2018" name="Science">
        <title>A primordial and reversible TCA cycle in a facultatively chemolithoautotrophic thermophile.</title>
        <authorList>
            <person name="Nunoura T."/>
            <person name="Chikaraishi Y."/>
            <person name="Izaki R."/>
            <person name="Suwa T."/>
            <person name="Sato T."/>
            <person name="Harada T."/>
            <person name="Mori K."/>
            <person name="Kato Y."/>
            <person name="Miyazaki M."/>
            <person name="Shimamura S."/>
            <person name="Yanagawa K."/>
            <person name="Shuto A."/>
            <person name="Ohkouchi N."/>
            <person name="Fujita N."/>
            <person name="Takaki Y."/>
            <person name="Atomi H."/>
            <person name="Takai K."/>
        </authorList>
    </citation>
    <scope>NUCLEOTIDE SEQUENCE [LARGE SCALE GENOMIC DNA]</scope>
    <source>
        <strain evidence="3">DSM 17441 / JCM 13301 / NBRC 103674 / ABI70S6</strain>
    </source>
</reference>
<dbReference type="RefSeq" id="WP_068550000.1">
    <property type="nucleotide sequence ID" value="NZ_AP013035.1"/>
</dbReference>
<evidence type="ECO:0000313" key="2">
    <source>
        <dbReference type="EMBL" id="BAT72005.1"/>
    </source>
</evidence>
<dbReference type="PANTHER" id="PTHR23011:SF28">
    <property type="entry name" value="CYCLIC NUCLEOTIDE-BINDING DOMAIN CONTAINING PROTEIN"/>
    <property type="match status" value="1"/>
</dbReference>
<organism evidence="2 3">
    <name type="scientific">Thermosulfidibacter takaii (strain DSM 17441 / JCM 13301 / NBRC 103674 / ABI70S6)</name>
    <dbReference type="NCBI Taxonomy" id="1298851"/>
    <lineage>
        <taxon>Bacteria</taxon>
        <taxon>Pseudomonadati</taxon>
        <taxon>Thermosulfidibacterota</taxon>
        <taxon>Thermosulfidibacteria</taxon>
        <taxon>Thermosulfidibacterales</taxon>
        <taxon>Thermosulfidibacteraceae</taxon>
    </lineage>
</organism>
<dbReference type="CDD" id="cd00038">
    <property type="entry name" value="CAP_ED"/>
    <property type="match status" value="1"/>
</dbReference>
<dbReference type="Proteomes" id="UP000063234">
    <property type="component" value="Chromosome"/>
</dbReference>
<evidence type="ECO:0000259" key="1">
    <source>
        <dbReference type="PROSITE" id="PS50042"/>
    </source>
</evidence>
<dbReference type="EMBL" id="AP013035">
    <property type="protein sequence ID" value="BAT72005.1"/>
    <property type="molecule type" value="Genomic_DNA"/>
</dbReference>
<dbReference type="STRING" id="1298851.TST_1217"/>
<dbReference type="InterPro" id="IPR018490">
    <property type="entry name" value="cNMP-bd_dom_sf"/>
</dbReference>
<dbReference type="SUPFAM" id="SSF51206">
    <property type="entry name" value="cAMP-binding domain-like"/>
    <property type="match status" value="1"/>
</dbReference>
<dbReference type="InterPro" id="IPR014710">
    <property type="entry name" value="RmlC-like_jellyroll"/>
</dbReference>
<dbReference type="Gene3D" id="2.60.120.10">
    <property type="entry name" value="Jelly Rolls"/>
    <property type="match status" value="1"/>
</dbReference>
<dbReference type="AlphaFoldDB" id="A0A0S3QUJ5"/>
<feature type="domain" description="Cyclic nucleotide-binding" evidence="1">
    <location>
        <begin position="10"/>
        <end position="140"/>
    </location>
</feature>
<keyword evidence="3" id="KW-1185">Reference proteome</keyword>
<sequence>MIEKLKKNPLFCGFSPEEIETFTRYTQAKEYSKDTDVIKKGDTSSEMFIFLEGQAKVIRKVVMPIRGKTFTGKDKSLAIITPEKTGFFGEMSLLTGDPRSATITTITSCKFMILDREAFYRLFDEQPRIASKLLLNISKVLCHRVEDLNRKVVKLTTALSAVLYFKKET</sequence>
<dbReference type="Pfam" id="PF00027">
    <property type="entry name" value="cNMP_binding"/>
    <property type="match status" value="1"/>
</dbReference>
<dbReference type="InterPro" id="IPR000595">
    <property type="entry name" value="cNMP-bd_dom"/>
</dbReference>
<dbReference type="PROSITE" id="PS50042">
    <property type="entry name" value="CNMP_BINDING_3"/>
    <property type="match status" value="1"/>
</dbReference>
<gene>
    <name evidence="2" type="ORF">TST_1217</name>
</gene>
<dbReference type="PANTHER" id="PTHR23011">
    <property type="entry name" value="CYCLIC NUCLEOTIDE-BINDING DOMAIN CONTAINING PROTEIN"/>
    <property type="match status" value="1"/>
</dbReference>
<protein>
    <submittedName>
        <fullName evidence="2">CRP/FNR family transcriptional regulator, anaerobic regulatory protein</fullName>
    </submittedName>
</protein>
<accession>A0A0S3QUJ5</accession>
<dbReference type="SMART" id="SM00100">
    <property type="entry name" value="cNMP"/>
    <property type="match status" value="1"/>
</dbReference>
<evidence type="ECO:0000313" key="3">
    <source>
        <dbReference type="Proteomes" id="UP000063234"/>
    </source>
</evidence>
<dbReference type="KEGG" id="ttk:TST_1217"/>
<dbReference type="OrthoDB" id="9815457at2"/>
<dbReference type="InterPro" id="IPR018488">
    <property type="entry name" value="cNMP-bd_CS"/>
</dbReference>